<feature type="chain" id="PRO_5047435421" evidence="1">
    <location>
        <begin position="18"/>
        <end position="105"/>
    </location>
</feature>
<feature type="signal peptide" evidence="1">
    <location>
        <begin position="1"/>
        <end position="17"/>
    </location>
</feature>
<evidence type="ECO:0000313" key="3">
    <source>
        <dbReference type="Proteomes" id="UP001158576"/>
    </source>
</evidence>
<protein>
    <submittedName>
        <fullName evidence="2">Oidioi.mRNA.OKI2018_I69.XSR.g15142.t1.cds</fullName>
    </submittedName>
</protein>
<organism evidence="2 3">
    <name type="scientific">Oikopleura dioica</name>
    <name type="common">Tunicate</name>
    <dbReference type="NCBI Taxonomy" id="34765"/>
    <lineage>
        <taxon>Eukaryota</taxon>
        <taxon>Metazoa</taxon>
        <taxon>Chordata</taxon>
        <taxon>Tunicata</taxon>
        <taxon>Appendicularia</taxon>
        <taxon>Copelata</taxon>
        <taxon>Oikopleuridae</taxon>
        <taxon>Oikopleura</taxon>
    </lineage>
</organism>
<proteinExistence type="predicted"/>
<sequence length="105" mass="11935">MCRARFFVFLALTSVSSRQIVSPDGIEISDELEATLRCLVRTWIRFEWSQRCENCVVPTEDQLSDENRLPECTPEALESAGIKVTQILAGEISHCSSEKKYVLPR</sequence>
<dbReference type="EMBL" id="OU015569">
    <property type="protein sequence ID" value="CAG5097592.1"/>
    <property type="molecule type" value="Genomic_DNA"/>
</dbReference>
<keyword evidence="3" id="KW-1185">Reference proteome</keyword>
<gene>
    <name evidence="2" type="ORF">OKIOD_LOCUS6700</name>
</gene>
<name>A0ABN7SG14_OIKDI</name>
<dbReference type="Proteomes" id="UP001158576">
    <property type="component" value="Chromosome XSR"/>
</dbReference>
<keyword evidence="1" id="KW-0732">Signal</keyword>
<evidence type="ECO:0000256" key="1">
    <source>
        <dbReference type="SAM" id="SignalP"/>
    </source>
</evidence>
<reference evidence="2 3" key="1">
    <citation type="submission" date="2021-04" db="EMBL/GenBank/DDBJ databases">
        <authorList>
            <person name="Bliznina A."/>
        </authorList>
    </citation>
    <scope>NUCLEOTIDE SEQUENCE [LARGE SCALE GENOMIC DNA]</scope>
</reference>
<accession>A0ABN7SG14</accession>
<evidence type="ECO:0000313" key="2">
    <source>
        <dbReference type="EMBL" id="CAG5097592.1"/>
    </source>
</evidence>